<dbReference type="Gene3D" id="1.10.287.110">
    <property type="entry name" value="DnaJ domain"/>
    <property type="match status" value="1"/>
</dbReference>
<dbReference type="Proteomes" id="UP000236291">
    <property type="component" value="Unassembled WGS sequence"/>
</dbReference>
<proteinExistence type="predicted"/>
<dbReference type="InterPro" id="IPR036869">
    <property type="entry name" value="J_dom_sf"/>
</dbReference>
<reference evidence="1 2" key="2">
    <citation type="journal article" date="2017" name="Front. Plant Sci.">
        <title>Gene Classification and Mining of Molecular Markers Useful in Red Clover (Trifolium pratense) Breeding.</title>
        <authorList>
            <person name="Istvanek J."/>
            <person name="Dluhosova J."/>
            <person name="Dluhos P."/>
            <person name="Patkova L."/>
            <person name="Nedelnik J."/>
            <person name="Repkova J."/>
        </authorList>
    </citation>
    <scope>NUCLEOTIDE SEQUENCE [LARGE SCALE GENOMIC DNA]</scope>
    <source>
        <strain evidence="2">cv. Tatra</strain>
        <tissue evidence="1">Young leaves</tissue>
    </source>
</reference>
<dbReference type="AlphaFoldDB" id="A0A2K3KIG3"/>
<name>A0A2K3KIG3_TRIPR</name>
<evidence type="ECO:0000313" key="2">
    <source>
        <dbReference type="Proteomes" id="UP000236291"/>
    </source>
</evidence>
<reference evidence="1 2" key="1">
    <citation type="journal article" date="2014" name="Am. J. Bot.">
        <title>Genome assembly and annotation for red clover (Trifolium pratense; Fabaceae).</title>
        <authorList>
            <person name="Istvanek J."/>
            <person name="Jaros M."/>
            <person name="Krenek A."/>
            <person name="Repkova J."/>
        </authorList>
    </citation>
    <scope>NUCLEOTIDE SEQUENCE [LARGE SCALE GENOMIC DNA]</scope>
    <source>
        <strain evidence="2">cv. Tatra</strain>
        <tissue evidence="1">Young leaves</tissue>
    </source>
</reference>
<sequence length="47" mass="5184">EAKAKFQQLQSVISILGDEQKRAVYDQTGSVDCAVSLLMFPPDNITK</sequence>
<accession>A0A2K3KIG3</accession>
<comment type="caution">
    <text evidence="1">The sequence shown here is derived from an EMBL/GenBank/DDBJ whole genome shotgun (WGS) entry which is preliminary data.</text>
</comment>
<dbReference type="SUPFAM" id="SSF46565">
    <property type="entry name" value="Chaperone J-domain"/>
    <property type="match status" value="1"/>
</dbReference>
<dbReference type="EMBL" id="ASHM01097752">
    <property type="protein sequence ID" value="PNX66070.1"/>
    <property type="molecule type" value="Genomic_DNA"/>
</dbReference>
<evidence type="ECO:0000313" key="1">
    <source>
        <dbReference type="EMBL" id="PNX66070.1"/>
    </source>
</evidence>
<feature type="non-terminal residue" evidence="1">
    <location>
        <position position="1"/>
    </location>
</feature>
<gene>
    <name evidence="1" type="ORF">L195_g054887</name>
</gene>
<dbReference type="STRING" id="57577.A0A2K3KIG3"/>
<organism evidence="1 2">
    <name type="scientific">Trifolium pratense</name>
    <name type="common">Red clover</name>
    <dbReference type="NCBI Taxonomy" id="57577"/>
    <lineage>
        <taxon>Eukaryota</taxon>
        <taxon>Viridiplantae</taxon>
        <taxon>Streptophyta</taxon>
        <taxon>Embryophyta</taxon>
        <taxon>Tracheophyta</taxon>
        <taxon>Spermatophyta</taxon>
        <taxon>Magnoliopsida</taxon>
        <taxon>eudicotyledons</taxon>
        <taxon>Gunneridae</taxon>
        <taxon>Pentapetalae</taxon>
        <taxon>rosids</taxon>
        <taxon>fabids</taxon>
        <taxon>Fabales</taxon>
        <taxon>Fabaceae</taxon>
        <taxon>Papilionoideae</taxon>
        <taxon>50 kb inversion clade</taxon>
        <taxon>NPAAA clade</taxon>
        <taxon>Hologalegina</taxon>
        <taxon>IRL clade</taxon>
        <taxon>Trifolieae</taxon>
        <taxon>Trifolium</taxon>
    </lineage>
</organism>
<protein>
    <submittedName>
        <fullName evidence="1">Chaperone protein dnaJ 6-like</fullName>
    </submittedName>
</protein>